<dbReference type="OMA" id="CASHVIY"/>
<dbReference type="GO" id="GO:0005815">
    <property type="term" value="C:microtubule organizing center"/>
    <property type="evidence" value="ECO:0007669"/>
    <property type="project" value="TreeGrafter"/>
</dbReference>
<dbReference type="GO" id="GO:0033063">
    <property type="term" value="C:Rad51B-Rad51C-Rad51D-XRCC2 complex"/>
    <property type="evidence" value="ECO:0007669"/>
    <property type="project" value="TreeGrafter"/>
</dbReference>
<keyword evidence="4" id="KW-1185">Reference proteome</keyword>
<sequence>MPPLECLECEFPIIDTNFRQFCASHGIFSVEDFLVHDIYVLVALAERQSTSNKLKQGGITQILSIIDIQHQPWFNGVELLNDARQNKHVLSTECEGIDLLLQGGLREGQLTELVGPSSSGKTQGRIFNIYKGWYSWGIG</sequence>
<dbReference type="InterPro" id="IPR051988">
    <property type="entry name" value="HRR_RAD51_Paralog"/>
</dbReference>
<dbReference type="GO" id="GO:0042148">
    <property type="term" value="P:DNA strand invasion"/>
    <property type="evidence" value="ECO:0007669"/>
    <property type="project" value="TreeGrafter"/>
</dbReference>
<evidence type="ECO:0000256" key="2">
    <source>
        <dbReference type="ARBA" id="ARBA00023242"/>
    </source>
</evidence>
<comment type="caution">
    <text evidence="3">The sequence shown here is derived from an EMBL/GenBank/DDBJ whole genome shotgun (WGS) entry which is preliminary data.</text>
</comment>
<dbReference type="Proteomes" id="UP000195402">
    <property type="component" value="Unassembled WGS sequence"/>
</dbReference>
<proteinExistence type="predicted"/>
<dbReference type="PANTHER" id="PTHR46457">
    <property type="entry name" value="DNA REPAIR PROTEIN RAD51 HOMOLOG 4"/>
    <property type="match status" value="1"/>
</dbReference>
<dbReference type="GO" id="GO:0008094">
    <property type="term" value="F:ATP-dependent activity, acting on DNA"/>
    <property type="evidence" value="ECO:0007669"/>
    <property type="project" value="TreeGrafter"/>
</dbReference>
<reference evidence="3 4" key="1">
    <citation type="journal article" date="2017" name="Mol. Plant">
        <title>The Genome of Medicinal Plant Macleaya cordata Provides New Insights into Benzylisoquinoline Alkaloids Metabolism.</title>
        <authorList>
            <person name="Liu X."/>
            <person name="Liu Y."/>
            <person name="Huang P."/>
            <person name="Ma Y."/>
            <person name="Qing Z."/>
            <person name="Tang Q."/>
            <person name="Cao H."/>
            <person name="Cheng P."/>
            <person name="Zheng Y."/>
            <person name="Yuan Z."/>
            <person name="Zhou Y."/>
            <person name="Liu J."/>
            <person name="Tang Z."/>
            <person name="Zhuo Y."/>
            <person name="Zhang Y."/>
            <person name="Yu L."/>
            <person name="Huang J."/>
            <person name="Yang P."/>
            <person name="Peng Q."/>
            <person name="Zhang J."/>
            <person name="Jiang W."/>
            <person name="Zhang Z."/>
            <person name="Lin K."/>
            <person name="Ro D.K."/>
            <person name="Chen X."/>
            <person name="Xiong X."/>
            <person name="Shang Y."/>
            <person name="Huang S."/>
            <person name="Zeng J."/>
        </authorList>
    </citation>
    <scope>NUCLEOTIDE SEQUENCE [LARGE SCALE GENOMIC DNA]</scope>
    <source>
        <strain evidence="4">cv. BLH2017</strain>
        <tissue evidence="3">Root</tissue>
    </source>
</reference>
<dbReference type="InterPro" id="IPR027417">
    <property type="entry name" value="P-loop_NTPase"/>
</dbReference>
<dbReference type="GO" id="GO:0005657">
    <property type="term" value="C:replication fork"/>
    <property type="evidence" value="ECO:0007669"/>
    <property type="project" value="TreeGrafter"/>
</dbReference>
<evidence type="ECO:0000256" key="1">
    <source>
        <dbReference type="ARBA" id="ARBA00004123"/>
    </source>
</evidence>
<keyword evidence="2" id="KW-0539">Nucleus</keyword>
<gene>
    <name evidence="3" type="ORF">BVC80_8619g10</name>
</gene>
<dbReference type="InParanoid" id="A0A200PTA0"/>
<organism evidence="3 4">
    <name type="scientific">Macleaya cordata</name>
    <name type="common">Five-seeded plume-poppy</name>
    <name type="synonym">Bocconia cordata</name>
    <dbReference type="NCBI Taxonomy" id="56857"/>
    <lineage>
        <taxon>Eukaryota</taxon>
        <taxon>Viridiplantae</taxon>
        <taxon>Streptophyta</taxon>
        <taxon>Embryophyta</taxon>
        <taxon>Tracheophyta</taxon>
        <taxon>Spermatophyta</taxon>
        <taxon>Magnoliopsida</taxon>
        <taxon>Ranunculales</taxon>
        <taxon>Papaveraceae</taxon>
        <taxon>Papaveroideae</taxon>
        <taxon>Macleaya</taxon>
    </lineage>
</organism>
<dbReference type="EMBL" id="MVGT01004082">
    <property type="protein sequence ID" value="OVA01430.1"/>
    <property type="molecule type" value="Genomic_DNA"/>
</dbReference>
<comment type="subcellular location">
    <subcellularLocation>
        <location evidence="1">Nucleus</location>
    </subcellularLocation>
</comment>
<accession>A0A200PTA0</accession>
<dbReference type="SUPFAM" id="SSF52540">
    <property type="entry name" value="P-loop containing nucleoside triphosphate hydrolases"/>
    <property type="match status" value="1"/>
</dbReference>
<dbReference type="OrthoDB" id="336321at2759"/>
<evidence type="ECO:0000313" key="3">
    <source>
        <dbReference type="EMBL" id="OVA01430.1"/>
    </source>
</evidence>
<dbReference type="AlphaFoldDB" id="A0A200PTA0"/>
<dbReference type="GO" id="GO:0003697">
    <property type="term" value="F:single-stranded DNA binding"/>
    <property type="evidence" value="ECO:0007669"/>
    <property type="project" value="TreeGrafter"/>
</dbReference>
<dbReference type="GO" id="GO:0000723">
    <property type="term" value="P:telomere maintenance"/>
    <property type="evidence" value="ECO:0007669"/>
    <property type="project" value="TreeGrafter"/>
</dbReference>
<dbReference type="GO" id="GO:0000400">
    <property type="term" value="F:four-way junction DNA binding"/>
    <property type="evidence" value="ECO:0007669"/>
    <property type="project" value="TreeGrafter"/>
</dbReference>
<name>A0A200PTA0_MACCD</name>
<dbReference type="Gene3D" id="3.40.50.300">
    <property type="entry name" value="P-loop containing nucleotide triphosphate hydrolases"/>
    <property type="match status" value="1"/>
</dbReference>
<dbReference type="PANTHER" id="PTHR46457:SF1">
    <property type="entry name" value="DNA REPAIR PROTEIN RAD51 HOMOLOG 4"/>
    <property type="match status" value="1"/>
</dbReference>
<protein>
    <submittedName>
        <fullName evidence="3">DNA recombination and repair protein Rad51</fullName>
    </submittedName>
</protein>
<dbReference type="GO" id="GO:0000724">
    <property type="term" value="P:double-strand break repair via homologous recombination"/>
    <property type="evidence" value="ECO:0007669"/>
    <property type="project" value="TreeGrafter"/>
</dbReference>
<dbReference type="GO" id="GO:0007131">
    <property type="term" value="P:reciprocal meiotic recombination"/>
    <property type="evidence" value="ECO:0007669"/>
    <property type="project" value="TreeGrafter"/>
</dbReference>
<evidence type="ECO:0000313" key="4">
    <source>
        <dbReference type="Proteomes" id="UP000195402"/>
    </source>
</evidence>